<dbReference type="Proteomes" id="UP001487740">
    <property type="component" value="Unassembled WGS sequence"/>
</dbReference>
<comment type="caution">
    <text evidence="6">The sequence shown here is derived from an EMBL/GenBank/DDBJ whole genome shotgun (WGS) entry which is preliminary data.</text>
</comment>
<proteinExistence type="predicted"/>
<feature type="transmembrane region" description="Helical" evidence="5">
    <location>
        <begin position="281"/>
        <end position="302"/>
    </location>
</feature>
<keyword evidence="2 5" id="KW-0812">Transmembrane</keyword>
<dbReference type="EMBL" id="JARAKH010000023">
    <property type="protein sequence ID" value="KAK8392306.1"/>
    <property type="molecule type" value="Genomic_DNA"/>
</dbReference>
<evidence type="ECO:0008006" key="8">
    <source>
        <dbReference type="Google" id="ProtNLM"/>
    </source>
</evidence>
<sequence length="473" mass="51660">MEDAEVVLEENDQAETVTYTAYKRRWAILVTVMLLNFSNAGMCFNLASVAYKAADYFEVTQYDITWFSQVYLILPVALSFVSTYIFNKFDMKVGIHIGSAFNCVGALTRAVATSGLIPDLRTQYVVSLIGQAAGATGQLFIAFIITKVTQNWFPDDERMIATSIMAFFPPLGISAAQVMAPIVVTKKQQIPTLNYIYGGLALLAELATLVCVTRSRPSTPPSRSAEHGTTVRAPYLQQLKETFTSPSFFGLLLMTGVLTGFFLCLTTLSQQMLCSKGYSDLFSGVVVAIFSTAGFVGSIAIAVVESRTKALTNIIKLANGFGVVFAIMMMEVYLVPGQYALLIISSILFGFFVCGVYPISLEMGVEITYPVEETISTTSIFVGGQILGVLMTYTANILSSDLPPELEDVEVCTKDITSDLQARDYSGVLMGLMVVLTFSVILFTVFFRTPYKRREAEQTTDMNATDKTASTCG</sequence>
<evidence type="ECO:0000313" key="6">
    <source>
        <dbReference type="EMBL" id="KAK8392308.1"/>
    </source>
</evidence>
<reference evidence="6 7" key="1">
    <citation type="submission" date="2023-03" db="EMBL/GenBank/DDBJ databases">
        <title>High-quality genome of Scylla paramamosain provides insights in environmental adaptation.</title>
        <authorList>
            <person name="Zhang L."/>
        </authorList>
    </citation>
    <scope>NUCLEOTIDE SEQUENCE [LARGE SCALE GENOMIC DNA]</scope>
    <source>
        <strain evidence="6">LZ_2023a</strain>
        <tissue evidence="6">Muscle</tissue>
    </source>
</reference>
<feature type="transmembrane region" description="Helical" evidence="5">
    <location>
        <begin position="428"/>
        <end position="447"/>
    </location>
</feature>
<dbReference type="PANTHER" id="PTHR10924">
    <property type="entry name" value="MAJOR FACILITATOR SUPERFAMILY PROTEIN-RELATED"/>
    <property type="match status" value="1"/>
</dbReference>
<keyword evidence="7" id="KW-1185">Reference proteome</keyword>
<feature type="transmembrane region" description="Helical" evidence="5">
    <location>
        <begin position="67"/>
        <end position="86"/>
    </location>
</feature>
<protein>
    <recommendedName>
        <fullName evidence="8">Major facilitator superfamily (MFS) profile domain-containing protein</fullName>
    </recommendedName>
</protein>
<evidence type="ECO:0000313" key="7">
    <source>
        <dbReference type="Proteomes" id="UP001487740"/>
    </source>
</evidence>
<keyword evidence="4 5" id="KW-0472">Membrane</keyword>
<feature type="transmembrane region" description="Helical" evidence="5">
    <location>
        <begin position="248"/>
        <end position="269"/>
    </location>
</feature>
<feature type="transmembrane region" description="Helical" evidence="5">
    <location>
        <begin position="26"/>
        <end position="47"/>
    </location>
</feature>
<dbReference type="GO" id="GO:0016020">
    <property type="term" value="C:membrane"/>
    <property type="evidence" value="ECO:0007669"/>
    <property type="project" value="UniProtKB-SubCell"/>
</dbReference>
<organism evidence="6 7">
    <name type="scientific">Scylla paramamosain</name>
    <name type="common">Mud crab</name>
    <dbReference type="NCBI Taxonomy" id="85552"/>
    <lineage>
        <taxon>Eukaryota</taxon>
        <taxon>Metazoa</taxon>
        <taxon>Ecdysozoa</taxon>
        <taxon>Arthropoda</taxon>
        <taxon>Crustacea</taxon>
        <taxon>Multicrustacea</taxon>
        <taxon>Malacostraca</taxon>
        <taxon>Eumalacostraca</taxon>
        <taxon>Eucarida</taxon>
        <taxon>Decapoda</taxon>
        <taxon>Pleocyemata</taxon>
        <taxon>Brachyura</taxon>
        <taxon>Eubrachyura</taxon>
        <taxon>Portunoidea</taxon>
        <taxon>Portunidae</taxon>
        <taxon>Portuninae</taxon>
        <taxon>Scylla</taxon>
    </lineage>
</organism>
<feature type="transmembrane region" description="Helical" evidence="5">
    <location>
        <begin position="314"/>
        <end position="333"/>
    </location>
</feature>
<dbReference type="PANTHER" id="PTHR10924:SF6">
    <property type="entry name" value="SOLUTE CARRIER FAMILY 49 MEMBER A3"/>
    <property type="match status" value="1"/>
</dbReference>
<accession>A0AAW0TX04</accession>
<evidence type="ECO:0000256" key="4">
    <source>
        <dbReference type="ARBA" id="ARBA00023136"/>
    </source>
</evidence>
<evidence type="ECO:0000256" key="2">
    <source>
        <dbReference type="ARBA" id="ARBA00022692"/>
    </source>
</evidence>
<dbReference type="InterPro" id="IPR049680">
    <property type="entry name" value="FLVCR1-2_SLC49-like"/>
</dbReference>
<dbReference type="InterPro" id="IPR036259">
    <property type="entry name" value="MFS_trans_sf"/>
</dbReference>
<gene>
    <name evidence="6" type="ORF">O3P69_017708</name>
</gene>
<dbReference type="GO" id="GO:0022857">
    <property type="term" value="F:transmembrane transporter activity"/>
    <property type="evidence" value="ECO:0007669"/>
    <property type="project" value="InterPro"/>
</dbReference>
<evidence type="ECO:0000256" key="5">
    <source>
        <dbReference type="SAM" id="Phobius"/>
    </source>
</evidence>
<name>A0AAW0TX04_SCYPA</name>
<dbReference type="Pfam" id="PF07690">
    <property type="entry name" value="MFS_1"/>
    <property type="match status" value="1"/>
</dbReference>
<feature type="transmembrane region" description="Helical" evidence="5">
    <location>
        <begin position="339"/>
        <end position="359"/>
    </location>
</feature>
<dbReference type="AlphaFoldDB" id="A0AAW0TX04"/>
<dbReference type="Gene3D" id="1.20.1250.20">
    <property type="entry name" value="MFS general substrate transporter like domains"/>
    <property type="match status" value="1"/>
</dbReference>
<dbReference type="EMBL" id="JARAKH010000023">
    <property type="protein sequence ID" value="KAK8392307.1"/>
    <property type="molecule type" value="Genomic_DNA"/>
</dbReference>
<dbReference type="InterPro" id="IPR011701">
    <property type="entry name" value="MFS"/>
</dbReference>
<dbReference type="EMBL" id="JARAKH010000023">
    <property type="protein sequence ID" value="KAK8392305.1"/>
    <property type="molecule type" value="Genomic_DNA"/>
</dbReference>
<feature type="transmembrane region" description="Helical" evidence="5">
    <location>
        <begin position="160"/>
        <end position="183"/>
    </location>
</feature>
<comment type="subcellular location">
    <subcellularLocation>
        <location evidence="1">Membrane</location>
        <topology evidence="1">Multi-pass membrane protein</topology>
    </subcellularLocation>
</comment>
<keyword evidence="3 5" id="KW-1133">Transmembrane helix</keyword>
<evidence type="ECO:0000256" key="3">
    <source>
        <dbReference type="ARBA" id="ARBA00022989"/>
    </source>
</evidence>
<feature type="transmembrane region" description="Helical" evidence="5">
    <location>
        <begin position="380"/>
        <end position="398"/>
    </location>
</feature>
<dbReference type="EMBL" id="JARAKH010000023">
    <property type="protein sequence ID" value="KAK8392308.1"/>
    <property type="molecule type" value="Genomic_DNA"/>
</dbReference>
<dbReference type="SUPFAM" id="SSF103473">
    <property type="entry name" value="MFS general substrate transporter"/>
    <property type="match status" value="1"/>
</dbReference>
<feature type="transmembrane region" description="Helical" evidence="5">
    <location>
        <begin position="124"/>
        <end position="148"/>
    </location>
</feature>
<evidence type="ECO:0000256" key="1">
    <source>
        <dbReference type="ARBA" id="ARBA00004141"/>
    </source>
</evidence>